<evidence type="ECO:0000313" key="2">
    <source>
        <dbReference type="Proteomes" id="UP000652761"/>
    </source>
</evidence>
<evidence type="ECO:0000313" key="1">
    <source>
        <dbReference type="EMBL" id="MQM16366.1"/>
    </source>
</evidence>
<protein>
    <submittedName>
        <fullName evidence="1">Uncharacterized protein</fullName>
    </submittedName>
</protein>
<organism evidence="1 2">
    <name type="scientific">Colocasia esculenta</name>
    <name type="common">Wild taro</name>
    <name type="synonym">Arum esculentum</name>
    <dbReference type="NCBI Taxonomy" id="4460"/>
    <lineage>
        <taxon>Eukaryota</taxon>
        <taxon>Viridiplantae</taxon>
        <taxon>Streptophyta</taxon>
        <taxon>Embryophyta</taxon>
        <taxon>Tracheophyta</taxon>
        <taxon>Spermatophyta</taxon>
        <taxon>Magnoliopsida</taxon>
        <taxon>Liliopsida</taxon>
        <taxon>Araceae</taxon>
        <taxon>Aroideae</taxon>
        <taxon>Colocasieae</taxon>
        <taxon>Colocasia</taxon>
    </lineage>
</organism>
<comment type="caution">
    <text evidence="1">The sequence shown here is derived from an EMBL/GenBank/DDBJ whole genome shotgun (WGS) entry which is preliminary data.</text>
</comment>
<accession>A0A843XAL1</accession>
<keyword evidence="2" id="KW-1185">Reference proteome</keyword>
<name>A0A843XAL1_COLES</name>
<dbReference type="Proteomes" id="UP000652761">
    <property type="component" value="Unassembled WGS sequence"/>
</dbReference>
<dbReference type="EMBL" id="NMUH01006970">
    <property type="protein sequence ID" value="MQM16366.1"/>
    <property type="molecule type" value="Genomic_DNA"/>
</dbReference>
<dbReference type="AlphaFoldDB" id="A0A843XAL1"/>
<feature type="non-terminal residue" evidence="1">
    <location>
        <position position="1"/>
    </location>
</feature>
<reference evidence="1" key="1">
    <citation type="submission" date="2017-07" db="EMBL/GenBank/DDBJ databases">
        <title>Taro Niue Genome Assembly and Annotation.</title>
        <authorList>
            <person name="Atibalentja N."/>
            <person name="Keating K."/>
            <person name="Fields C.J."/>
        </authorList>
    </citation>
    <scope>NUCLEOTIDE SEQUENCE</scope>
    <source>
        <strain evidence="1">Niue_2</strain>
        <tissue evidence="1">Leaf</tissue>
    </source>
</reference>
<gene>
    <name evidence="1" type="ORF">Taro_049323</name>
</gene>
<proteinExistence type="predicted"/>
<sequence length="91" mass="10351">MNPLVILFQASVLRWCRPARVGDVFVPFGARRRRPFLQEGPNRFVLRVEEGIPDLDLLWSLLKNPEEGFLGSFLGLPKESFTATFDPSGDF</sequence>